<proteinExistence type="predicted"/>
<gene>
    <name evidence="2" type="ORF">Scep_027938</name>
</gene>
<organism evidence="2 3">
    <name type="scientific">Stephania cephalantha</name>
    <dbReference type="NCBI Taxonomy" id="152367"/>
    <lineage>
        <taxon>Eukaryota</taxon>
        <taxon>Viridiplantae</taxon>
        <taxon>Streptophyta</taxon>
        <taxon>Embryophyta</taxon>
        <taxon>Tracheophyta</taxon>
        <taxon>Spermatophyta</taxon>
        <taxon>Magnoliopsida</taxon>
        <taxon>Ranunculales</taxon>
        <taxon>Menispermaceae</taxon>
        <taxon>Menispermoideae</taxon>
        <taxon>Cissampelideae</taxon>
        <taxon>Stephania</taxon>
    </lineage>
</organism>
<evidence type="ECO:0000256" key="1">
    <source>
        <dbReference type="SAM" id="MobiDB-lite"/>
    </source>
</evidence>
<reference evidence="2 3" key="1">
    <citation type="submission" date="2024-01" db="EMBL/GenBank/DDBJ databases">
        <title>Genome assemblies of Stephania.</title>
        <authorList>
            <person name="Yang L."/>
        </authorList>
    </citation>
    <scope>NUCLEOTIDE SEQUENCE [LARGE SCALE GENOMIC DNA]</scope>
    <source>
        <strain evidence="2">JXDWG</strain>
        <tissue evidence="2">Leaf</tissue>
    </source>
</reference>
<comment type="caution">
    <text evidence="2">The sequence shown here is derived from an EMBL/GenBank/DDBJ whole genome shotgun (WGS) entry which is preliminary data.</text>
</comment>
<protein>
    <submittedName>
        <fullName evidence="2">Uncharacterized protein</fullName>
    </submittedName>
</protein>
<feature type="compositionally biased region" description="Basic and acidic residues" evidence="1">
    <location>
        <begin position="116"/>
        <end position="131"/>
    </location>
</feature>
<evidence type="ECO:0000313" key="2">
    <source>
        <dbReference type="EMBL" id="KAK9088856.1"/>
    </source>
</evidence>
<name>A0AAP0E902_9MAGN</name>
<sequence>MSSPIFLNELMEFDSRYDVTLIQATGVISHGDHTGNGFSNQHVGGILEARRGKERHDMEEKKSKETNFRGPTLWCTRDGAIIRTELPLKSICYDLFRGDKMKEKEKTEKRKKRDQKARERGRKEREEERRRPAAPSATSGGTAASGDRTAVAASSRISAEEVATIAPGNGCDRA</sequence>
<feature type="region of interest" description="Disordered" evidence="1">
    <location>
        <begin position="102"/>
        <end position="174"/>
    </location>
</feature>
<feature type="compositionally biased region" description="Low complexity" evidence="1">
    <location>
        <begin position="133"/>
        <end position="146"/>
    </location>
</feature>
<dbReference type="AlphaFoldDB" id="A0AAP0E902"/>
<keyword evidence="3" id="KW-1185">Reference proteome</keyword>
<accession>A0AAP0E902</accession>
<evidence type="ECO:0000313" key="3">
    <source>
        <dbReference type="Proteomes" id="UP001419268"/>
    </source>
</evidence>
<dbReference type="Proteomes" id="UP001419268">
    <property type="component" value="Unassembled WGS sequence"/>
</dbReference>
<dbReference type="EMBL" id="JBBNAG010000012">
    <property type="protein sequence ID" value="KAK9088856.1"/>
    <property type="molecule type" value="Genomic_DNA"/>
</dbReference>